<feature type="domain" description="GIY-YIG" evidence="8">
    <location>
        <begin position="15"/>
        <end position="96"/>
    </location>
</feature>
<dbReference type="Gene3D" id="4.10.860.10">
    <property type="entry name" value="UVR domain"/>
    <property type="match status" value="1"/>
</dbReference>
<organism evidence="10">
    <name type="scientific">Oceaniferula spumae</name>
    <dbReference type="NCBI Taxonomy" id="2979115"/>
    <lineage>
        <taxon>Bacteria</taxon>
        <taxon>Pseudomonadati</taxon>
        <taxon>Verrucomicrobiota</taxon>
        <taxon>Verrucomicrobiia</taxon>
        <taxon>Verrucomicrobiales</taxon>
        <taxon>Verrucomicrobiaceae</taxon>
        <taxon>Oceaniferula</taxon>
    </lineage>
</organism>
<dbReference type="GO" id="GO:0003677">
    <property type="term" value="F:DNA binding"/>
    <property type="evidence" value="ECO:0007669"/>
    <property type="project" value="InterPro"/>
</dbReference>
<dbReference type="GO" id="GO:0009380">
    <property type="term" value="C:excinuclease repair complex"/>
    <property type="evidence" value="ECO:0007669"/>
    <property type="project" value="TreeGrafter"/>
</dbReference>
<keyword evidence="1" id="KW-0963">Cytoplasm</keyword>
<accession>A0AAT9FQT6</accession>
<dbReference type="InterPro" id="IPR003583">
    <property type="entry name" value="Hlx-hairpin-Hlx_DNA-bd_motif"/>
</dbReference>
<dbReference type="KEGG" id="osu:NT6N_32910"/>
<dbReference type="Pfam" id="PF01541">
    <property type="entry name" value="GIY-YIG"/>
    <property type="match status" value="1"/>
</dbReference>
<dbReference type="InterPro" id="IPR000305">
    <property type="entry name" value="GIY-YIG_endonuc"/>
</dbReference>
<proteinExistence type="predicted"/>
<keyword evidence="5" id="KW-0234">DNA repair</keyword>
<reference evidence="10" key="1">
    <citation type="submission" date="2024-07" db="EMBL/GenBank/DDBJ databases">
        <title>Complete genome sequence of Verrucomicrobiaceae bacterium NT6N.</title>
        <authorList>
            <person name="Huang C."/>
            <person name="Takami H."/>
            <person name="Hamasaki K."/>
        </authorList>
    </citation>
    <scope>NUCLEOTIDE SEQUENCE</scope>
    <source>
        <strain evidence="10">NT6N</strain>
    </source>
</reference>
<evidence type="ECO:0000259" key="9">
    <source>
        <dbReference type="PROSITE" id="PS50165"/>
    </source>
</evidence>
<dbReference type="SMART" id="SM00278">
    <property type="entry name" value="HhH1"/>
    <property type="match status" value="2"/>
</dbReference>
<dbReference type="PANTHER" id="PTHR30562:SF1">
    <property type="entry name" value="UVRABC SYSTEM PROTEIN C"/>
    <property type="match status" value="1"/>
</dbReference>
<gene>
    <name evidence="10" type="primary">uvrC</name>
    <name evidence="10" type="ORF">NT6N_32910</name>
</gene>
<dbReference type="EMBL" id="AP026866">
    <property type="protein sequence ID" value="BDS08251.1"/>
    <property type="molecule type" value="Genomic_DNA"/>
</dbReference>
<keyword evidence="4" id="KW-0267">Excision nuclease</keyword>
<dbReference type="GO" id="GO:0009381">
    <property type="term" value="F:excinuclease ABC activity"/>
    <property type="evidence" value="ECO:0007669"/>
    <property type="project" value="InterPro"/>
</dbReference>
<evidence type="ECO:0000256" key="3">
    <source>
        <dbReference type="ARBA" id="ARBA00022769"/>
    </source>
</evidence>
<keyword evidence="3" id="KW-0228">DNA excision</keyword>
<evidence type="ECO:0000256" key="4">
    <source>
        <dbReference type="ARBA" id="ARBA00022881"/>
    </source>
</evidence>
<dbReference type="PANTHER" id="PTHR30562">
    <property type="entry name" value="UVRC/OXIDOREDUCTASE"/>
    <property type="match status" value="1"/>
</dbReference>
<dbReference type="InterPro" id="IPR035901">
    <property type="entry name" value="GIY-YIG_endonuc_sf"/>
</dbReference>
<dbReference type="SUPFAM" id="SSF82771">
    <property type="entry name" value="GIY-YIG endonuclease"/>
    <property type="match status" value="1"/>
</dbReference>
<dbReference type="Pfam" id="PF08459">
    <property type="entry name" value="UvrC_RNaseH_dom"/>
    <property type="match status" value="1"/>
</dbReference>
<dbReference type="InterPro" id="IPR047296">
    <property type="entry name" value="GIY-YIG_UvrC_Cho"/>
</dbReference>
<feature type="domain" description="UVR" evidence="7">
    <location>
        <begin position="208"/>
        <end position="243"/>
    </location>
</feature>
<dbReference type="InterPro" id="IPR001943">
    <property type="entry name" value="UVR_dom"/>
</dbReference>
<evidence type="ECO:0000259" key="7">
    <source>
        <dbReference type="PROSITE" id="PS50151"/>
    </source>
</evidence>
<dbReference type="GO" id="GO:0009432">
    <property type="term" value="P:SOS response"/>
    <property type="evidence" value="ECO:0007669"/>
    <property type="project" value="UniProtKB-KW"/>
</dbReference>
<dbReference type="PROSITE" id="PS50165">
    <property type="entry name" value="UVRC"/>
    <property type="match status" value="1"/>
</dbReference>
<evidence type="ECO:0000256" key="2">
    <source>
        <dbReference type="ARBA" id="ARBA00022763"/>
    </source>
</evidence>
<dbReference type="AlphaFoldDB" id="A0AAT9FQT6"/>
<dbReference type="Pfam" id="PF02151">
    <property type="entry name" value="UVR"/>
    <property type="match status" value="1"/>
</dbReference>
<evidence type="ECO:0000313" key="10">
    <source>
        <dbReference type="EMBL" id="BDS08251.1"/>
    </source>
</evidence>
<dbReference type="InterPro" id="IPR038476">
    <property type="entry name" value="UvrC_RNase_H_dom_sf"/>
</dbReference>
<dbReference type="SMART" id="SM00465">
    <property type="entry name" value="GIYc"/>
    <property type="match status" value="1"/>
</dbReference>
<dbReference type="InterPro" id="IPR001162">
    <property type="entry name" value="UvrC_RNase_H_dom"/>
</dbReference>
<dbReference type="Gene3D" id="3.40.1440.10">
    <property type="entry name" value="GIY-YIG endonuclease"/>
    <property type="match status" value="1"/>
</dbReference>
<dbReference type="Gene3D" id="1.10.150.20">
    <property type="entry name" value="5' to 3' exonuclease, C-terminal subdomain"/>
    <property type="match status" value="1"/>
</dbReference>
<dbReference type="Pfam" id="PF14520">
    <property type="entry name" value="HHH_5"/>
    <property type="match status" value="1"/>
</dbReference>
<keyword evidence="6" id="KW-0742">SOS response</keyword>
<dbReference type="Gene3D" id="3.30.420.340">
    <property type="entry name" value="UvrC, RNAse H endonuclease domain"/>
    <property type="match status" value="1"/>
</dbReference>
<dbReference type="InterPro" id="IPR050066">
    <property type="entry name" value="UvrABC_protein_C"/>
</dbReference>
<dbReference type="SUPFAM" id="SSF47781">
    <property type="entry name" value="RuvA domain 2-like"/>
    <property type="match status" value="1"/>
</dbReference>
<dbReference type="GO" id="GO:0006289">
    <property type="term" value="P:nucleotide-excision repair"/>
    <property type="evidence" value="ECO:0007669"/>
    <property type="project" value="InterPro"/>
</dbReference>
<protein>
    <submittedName>
        <fullName evidence="10">UvrABC system protein C</fullName>
    </submittedName>
</protein>
<dbReference type="CDD" id="cd10434">
    <property type="entry name" value="GIY-YIG_UvrC_Cho"/>
    <property type="match status" value="1"/>
</dbReference>
<dbReference type="InterPro" id="IPR036876">
    <property type="entry name" value="UVR_dom_sf"/>
</dbReference>
<dbReference type="InterPro" id="IPR010994">
    <property type="entry name" value="RuvA_2-like"/>
</dbReference>
<name>A0AAT9FQT6_9BACT</name>
<keyword evidence="2" id="KW-0227">DNA damage</keyword>
<dbReference type="PROSITE" id="PS50164">
    <property type="entry name" value="GIY_YIG"/>
    <property type="match status" value="1"/>
</dbReference>
<dbReference type="FunFam" id="3.40.1440.10:FF:000001">
    <property type="entry name" value="UvrABC system protein C"/>
    <property type="match status" value="1"/>
</dbReference>
<dbReference type="SUPFAM" id="SSF46600">
    <property type="entry name" value="C-terminal UvrC-binding domain of UvrB"/>
    <property type="match status" value="1"/>
</dbReference>
<evidence type="ECO:0000256" key="1">
    <source>
        <dbReference type="ARBA" id="ARBA00022490"/>
    </source>
</evidence>
<feature type="domain" description="UvrC family homology region profile" evidence="9">
    <location>
        <begin position="205"/>
        <end position="393"/>
    </location>
</feature>
<sequence length="520" mass="59448">MSTPEVKKKLQETPHKPGVYLMKDRLGGIIYVGKARDLKKRVGSYFMPSRKMRADLKTRALIDSICDFDIQIVRNEQEALILESKLIKEYRPRYNVSLRDDKRFYMVKVQLDTPLPRFMLTRLKKDDGARYFGPFVHASALKATLEWINREFGLRTCRPRFPGENDYRHCHADVIRKCSAPCVAKISQEDYYARVMEAVSLLEGKGKRERLQSLKDDMAKAAEKLQFEKAARLRDIIGNLEKTLSPTRNFSRGRGGVPSTVNPSEDLIELQDALGLPDKLEIMECFDISNVSSNHIVASMVRFVNGAPDNQGYRRYRIKTVQGQDDFASMAEVVRRRYSRILLENRIGNESEADDSQESPLEALRRLAREGKSPLHLPNLVIVDGGKGQLGMAVKELQRLGLHDLPVIGLAKQHEEIFRPGNSEPLLLPHDTGALKLLQRIRDEAHRFANNYNELLLRRRVRESMLDDCPGMSPNRKEALLRRFGSVKRIRKASVKELESVPGIGKKTAEQMQNWLNRSA</sequence>
<evidence type="ECO:0000256" key="6">
    <source>
        <dbReference type="ARBA" id="ARBA00023236"/>
    </source>
</evidence>
<evidence type="ECO:0000259" key="8">
    <source>
        <dbReference type="PROSITE" id="PS50164"/>
    </source>
</evidence>
<evidence type="ECO:0000256" key="5">
    <source>
        <dbReference type="ARBA" id="ARBA00023204"/>
    </source>
</evidence>
<dbReference type="PROSITE" id="PS50151">
    <property type="entry name" value="UVR"/>
    <property type="match status" value="1"/>
</dbReference>